<protein>
    <submittedName>
        <fullName evidence="3">Universal stress protein</fullName>
    </submittedName>
</protein>
<proteinExistence type="inferred from homology"/>
<dbReference type="SUPFAM" id="SSF52402">
    <property type="entry name" value="Adenine nucleotide alpha hydrolases-like"/>
    <property type="match status" value="2"/>
</dbReference>
<dbReference type="Gene3D" id="3.40.50.620">
    <property type="entry name" value="HUPs"/>
    <property type="match status" value="2"/>
</dbReference>
<dbReference type="RefSeq" id="WP_311034187.1">
    <property type="nucleotide sequence ID" value="NZ_CP117522.1"/>
</dbReference>
<dbReference type="Pfam" id="PF00582">
    <property type="entry name" value="Usp"/>
    <property type="match status" value="2"/>
</dbReference>
<keyword evidence="4" id="KW-1185">Reference proteome</keyword>
<accession>A0ABY9UQC4</accession>
<evidence type="ECO:0000313" key="3">
    <source>
        <dbReference type="EMBL" id="WNE94761.1"/>
    </source>
</evidence>
<sequence>MTDPAGPVRNGRVRYGRVVVGLDGSDSAWAALDRAVTEARSRGAVLEIVHAWPWARTDPLAFDPESEPRRPPVEIARTVLRLAEARAREREPGLRIVPTLTARDAVPELLRIGADAALIVIGTRGLGGFTGLLLGSVGLRLAAHTRRPLLVVRGGAPAAYGPEGHGKVLVGLESGTDGAAARFAFEEAVRRRARLRVLYAWSRPRVRAGSVAAGDHTLPVPGVAAPGAEPEQTVPQGVVAALREEFGQVRVREHTAHGTPAQALVEASRAADVLVLAVRRRTARLGMRLDPVTHAVLHHAHCPVLLVPVA</sequence>
<gene>
    <name evidence="3" type="ORF">PS467_05105</name>
</gene>
<evidence type="ECO:0000259" key="2">
    <source>
        <dbReference type="Pfam" id="PF00582"/>
    </source>
</evidence>
<dbReference type="PANTHER" id="PTHR46268">
    <property type="entry name" value="STRESS RESPONSE PROTEIN NHAX"/>
    <property type="match status" value="1"/>
</dbReference>
<feature type="domain" description="UspA" evidence="2">
    <location>
        <begin position="15"/>
        <end position="153"/>
    </location>
</feature>
<comment type="similarity">
    <text evidence="1">Belongs to the universal stress protein A family.</text>
</comment>
<evidence type="ECO:0000313" key="4">
    <source>
        <dbReference type="Proteomes" id="UP001305606"/>
    </source>
</evidence>
<reference evidence="3 4" key="1">
    <citation type="submission" date="2023-02" db="EMBL/GenBank/DDBJ databases">
        <title>Streptomyces sp. SCA4-21 with antifungal activity against Fusarium oxysporum f. sp. cubense, Streptomyces sp. SCA2-17 with antifungal activity against Fusarium oxysporum f. sp. cubense.</title>
        <authorList>
            <person name="Qi D."/>
        </authorList>
    </citation>
    <scope>NUCLEOTIDE SEQUENCE [LARGE SCALE GENOMIC DNA]</scope>
    <source>
        <strain evidence="3 4">SCA4-21</strain>
    </source>
</reference>
<name>A0ABY9UQC4_9ACTN</name>
<organism evidence="3 4">
    <name type="scientific">Streptomyces luomodiensis</name>
    <dbReference type="NCBI Taxonomy" id="3026192"/>
    <lineage>
        <taxon>Bacteria</taxon>
        <taxon>Bacillati</taxon>
        <taxon>Actinomycetota</taxon>
        <taxon>Actinomycetes</taxon>
        <taxon>Kitasatosporales</taxon>
        <taxon>Streptomycetaceae</taxon>
        <taxon>Streptomyces</taxon>
    </lineage>
</organism>
<dbReference type="InterPro" id="IPR006016">
    <property type="entry name" value="UspA"/>
</dbReference>
<feature type="domain" description="UspA" evidence="2">
    <location>
        <begin position="167"/>
        <end position="308"/>
    </location>
</feature>
<dbReference type="PRINTS" id="PR01438">
    <property type="entry name" value="UNVRSLSTRESS"/>
</dbReference>
<dbReference type="EMBL" id="CP117522">
    <property type="protein sequence ID" value="WNE94761.1"/>
    <property type="molecule type" value="Genomic_DNA"/>
</dbReference>
<dbReference type="PANTHER" id="PTHR46268:SF6">
    <property type="entry name" value="UNIVERSAL STRESS PROTEIN UP12"/>
    <property type="match status" value="1"/>
</dbReference>
<evidence type="ECO:0000256" key="1">
    <source>
        <dbReference type="ARBA" id="ARBA00008791"/>
    </source>
</evidence>
<dbReference type="InterPro" id="IPR014729">
    <property type="entry name" value="Rossmann-like_a/b/a_fold"/>
</dbReference>
<dbReference type="InterPro" id="IPR006015">
    <property type="entry name" value="Universal_stress_UspA"/>
</dbReference>
<dbReference type="Proteomes" id="UP001305606">
    <property type="component" value="Chromosome"/>
</dbReference>